<reference evidence="2 3" key="1">
    <citation type="submission" date="2017-10" db="EMBL/GenBank/DDBJ databases">
        <title>Comparative genomics in systemic dimorphic fungi from Ajellomycetaceae.</title>
        <authorList>
            <person name="Munoz J.F."/>
            <person name="Mcewen J.G."/>
            <person name="Clay O.K."/>
            <person name="Cuomo C.A."/>
        </authorList>
    </citation>
    <scope>NUCLEOTIDE SEQUENCE [LARGE SCALE GENOMIC DNA]</scope>
    <source>
        <strain evidence="2 3">UAMH4076</strain>
    </source>
</reference>
<evidence type="ECO:0000256" key="1">
    <source>
        <dbReference type="SAM" id="MobiDB-lite"/>
    </source>
</evidence>
<dbReference type="AlphaFoldDB" id="A0A2B7ZPV7"/>
<dbReference type="EMBL" id="PDND01000018">
    <property type="protein sequence ID" value="PGH35685.1"/>
    <property type="molecule type" value="Genomic_DNA"/>
</dbReference>
<keyword evidence="3" id="KW-1185">Reference proteome</keyword>
<accession>A0A2B7ZPV7</accession>
<protein>
    <submittedName>
        <fullName evidence="2">Uncharacterized protein</fullName>
    </submittedName>
</protein>
<organism evidence="2 3">
    <name type="scientific">[Emmonsia] crescens</name>
    <dbReference type="NCBI Taxonomy" id="73230"/>
    <lineage>
        <taxon>Eukaryota</taxon>
        <taxon>Fungi</taxon>
        <taxon>Dikarya</taxon>
        <taxon>Ascomycota</taxon>
        <taxon>Pezizomycotina</taxon>
        <taxon>Eurotiomycetes</taxon>
        <taxon>Eurotiomycetidae</taxon>
        <taxon>Onygenales</taxon>
        <taxon>Ajellomycetaceae</taxon>
        <taxon>Emergomyces</taxon>
    </lineage>
</organism>
<feature type="region of interest" description="Disordered" evidence="1">
    <location>
        <begin position="1"/>
        <end position="27"/>
    </location>
</feature>
<dbReference type="Proteomes" id="UP000226031">
    <property type="component" value="Unassembled WGS sequence"/>
</dbReference>
<dbReference type="VEuPathDB" id="FungiDB:EMCG_03515"/>
<name>A0A2B7ZPV7_9EURO</name>
<comment type="caution">
    <text evidence="2">The sequence shown here is derived from an EMBL/GenBank/DDBJ whole genome shotgun (WGS) entry which is preliminary data.</text>
</comment>
<sequence>MATRVGAGDDKSPLSSTQKKGTTDGLDKASDSFFTVLKNSQADGNLRELLESHLLQVVGDRLSNLNTLNKKHKDAIIAGITHRMLVQMVATFPKELLKDIDAYT</sequence>
<gene>
    <name evidence="2" type="ORF">GX50_01533</name>
</gene>
<evidence type="ECO:0000313" key="2">
    <source>
        <dbReference type="EMBL" id="PGH35685.1"/>
    </source>
</evidence>
<evidence type="ECO:0000313" key="3">
    <source>
        <dbReference type="Proteomes" id="UP000226031"/>
    </source>
</evidence>
<proteinExistence type="predicted"/>